<feature type="transmembrane region" description="Helical" evidence="1">
    <location>
        <begin position="110"/>
        <end position="133"/>
    </location>
</feature>
<evidence type="ECO:0000313" key="3">
    <source>
        <dbReference type="Proteomes" id="UP000199652"/>
    </source>
</evidence>
<reference evidence="3" key="1">
    <citation type="submission" date="2016-10" db="EMBL/GenBank/DDBJ databases">
        <authorList>
            <person name="Varghese N."/>
            <person name="Submissions S."/>
        </authorList>
    </citation>
    <scope>NUCLEOTIDE SEQUENCE [LARGE SCALE GENOMIC DNA]</scope>
    <source>
        <strain evidence="3">VPI 5359</strain>
    </source>
</reference>
<keyword evidence="3" id="KW-1185">Reference proteome</keyword>
<keyword evidence="1" id="KW-1133">Transmembrane helix</keyword>
<feature type="transmembrane region" description="Helical" evidence="1">
    <location>
        <begin position="16"/>
        <end position="32"/>
    </location>
</feature>
<keyword evidence="1" id="KW-0472">Membrane</keyword>
<protein>
    <submittedName>
        <fullName evidence="2">ABC-2 family transporter protein</fullName>
    </submittedName>
</protein>
<feature type="transmembrane region" description="Helical" evidence="1">
    <location>
        <begin position="78"/>
        <end position="104"/>
    </location>
</feature>
<dbReference type="PANTHER" id="PTHR41309">
    <property type="entry name" value="MEMBRANE PROTEIN-RELATED"/>
    <property type="match status" value="1"/>
</dbReference>
<dbReference type="STRING" id="1528.SAMN04488579_10946"/>
<feature type="transmembrane region" description="Helical" evidence="1">
    <location>
        <begin position="38"/>
        <end position="57"/>
    </location>
</feature>
<accession>A0A1H3F637</accession>
<name>A0A1H3F637_EUBBA</name>
<dbReference type="Pfam" id="PF13346">
    <property type="entry name" value="ABC2_membrane_5"/>
    <property type="match status" value="1"/>
</dbReference>
<dbReference type="AlphaFoldDB" id="A0A1H3F637"/>
<feature type="transmembrane region" description="Helical" evidence="1">
    <location>
        <begin position="142"/>
        <end position="161"/>
    </location>
</feature>
<dbReference type="InterPro" id="IPR025699">
    <property type="entry name" value="ABC2_memb-like"/>
</dbReference>
<proteinExistence type="predicted"/>
<evidence type="ECO:0000313" key="2">
    <source>
        <dbReference type="EMBL" id="SDX86365.1"/>
    </source>
</evidence>
<feature type="transmembrane region" description="Helical" evidence="1">
    <location>
        <begin position="173"/>
        <end position="192"/>
    </location>
</feature>
<evidence type="ECO:0000256" key="1">
    <source>
        <dbReference type="SAM" id="Phobius"/>
    </source>
</evidence>
<dbReference type="EMBL" id="FNOU01000009">
    <property type="protein sequence ID" value="SDX86365.1"/>
    <property type="molecule type" value="Genomic_DNA"/>
</dbReference>
<dbReference type="Proteomes" id="UP000199652">
    <property type="component" value="Unassembled WGS sequence"/>
</dbReference>
<dbReference type="RefSeq" id="WP_090244869.1">
    <property type="nucleotide sequence ID" value="NZ_FNOU01000009.1"/>
</dbReference>
<sequence length="202" mass="22423">MKGLLLKDLLNLKQQLRTMLFILGVWLFIAIVSRDGGFFSGVIMIFILILPMNTMAYDEKAHWERFALTMPVSRWDIVLSKYLLSTICAICGAVLSIIVALLLGTPVTEALFTVLVLLGGGFIITAIIYPVLFKLGVEKGRLLMMLVVLIPVGLTFLLGYLGVQLPVAANRDGLIYVLPVVILLLFIGSMLLSKRIMNRREL</sequence>
<organism evidence="2 3">
    <name type="scientific">Eubacterium barkeri</name>
    <name type="common">Clostridium barkeri</name>
    <dbReference type="NCBI Taxonomy" id="1528"/>
    <lineage>
        <taxon>Bacteria</taxon>
        <taxon>Bacillati</taxon>
        <taxon>Bacillota</taxon>
        <taxon>Clostridia</taxon>
        <taxon>Eubacteriales</taxon>
        <taxon>Eubacteriaceae</taxon>
        <taxon>Eubacterium</taxon>
    </lineage>
</organism>
<dbReference type="PANTHER" id="PTHR41309:SF2">
    <property type="entry name" value="MEMBRANE PROTEIN"/>
    <property type="match status" value="1"/>
</dbReference>
<dbReference type="OrthoDB" id="1655186at2"/>
<gene>
    <name evidence="2" type="ORF">SAMN04488579_10946</name>
</gene>
<keyword evidence="1" id="KW-0812">Transmembrane</keyword>